<dbReference type="Proteomes" id="UP001162793">
    <property type="component" value="Unassembled WGS sequence"/>
</dbReference>
<organism evidence="1 2">
    <name type="scientific">Ralstonia chuxiongensis</name>
    <dbReference type="NCBI Taxonomy" id="2957504"/>
    <lineage>
        <taxon>Bacteria</taxon>
        <taxon>Pseudomonadati</taxon>
        <taxon>Pseudomonadota</taxon>
        <taxon>Betaproteobacteria</taxon>
        <taxon>Burkholderiales</taxon>
        <taxon>Burkholderiaceae</taxon>
        <taxon>Ralstonia</taxon>
    </lineage>
</organism>
<dbReference type="EMBL" id="JAMYWC010000007">
    <property type="protein sequence ID" value="MCP1175128.1"/>
    <property type="molecule type" value="Genomic_DNA"/>
</dbReference>
<protein>
    <submittedName>
        <fullName evidence="1">Uncharacterized protein</fullName>
    </submittedName>
</protein>
<proteinExistence type="predicted"/>
<name>A0AA41WTZ4_9RALS</name>
<evidence type="ECO:0000313" key="2">
    <source>
        <dbReference type="Proteomes" id="UP001162793"/>
    </source>
</evidence>
<dbReference type="AlphaFoldDB" id="A0AA41WTZ4"/>
<reference evidence="2" key="1">
    <citation type="journal article" date="2023" name="Front. Microbiol.">
        <title>Ralstonia chuxiongensis sp. nov., Ralstonia mojiangensis sp. nov., and Ralstonia soli sp. nov., isolated from tobacco fields, are three novel species in the family Burkholderiaceae.</title>
        <authorList>
            <person name="Lu C.H."/>
            <person name="Zhang Y.Y."/>
            <person name="Jiang N."/>
            <person name="Chen W."/>
            <person name="Shao X."/>
            <person name="Zhao Z.M."/>
            <person name="Lu W.L."/>
            <person name="Hu X."/>
            <person name="Xi Y.X."/>
            <person name="Zou S.Y."/>
            <person name="Wei Q.J."/>
            <person name="Lin Z.L."/>
            <person name="Gong L."/>
            <person name="Gai X.T."/>
            <person name="Zhang L.Q."/>
            <person name="Li J.Y."/>
            <person name="Jin Y."/>
            <person name="Xia Z.Y."/>
        </authorList>
    </citation>
    <scope>NUCLEOTIDE SEQUENCE [LARGE SCALE GENOMIC DNA]</scope>
    <source>
        <strain evidence="2">21YRMH01-3</strain>
    </source>
</reference>
<keyword evidence="2" id="KW-1185">Reference proteome</keyword>
<dbReference type="RefSeq" id="WP_253541585.1">
    <property type="nucleotide sequence ID" value="NZ_JAMYWC010000007.1"/>
</dbReference>
<sequence length="105" mass="11473">MTNEPENPDELIQVKAVLRRNLASTGAIAARMVVLMKFRDAVLPCLSPAAADAALEAFNESLEEAIPLAAEFGSLPAYSDAFFDEVLTTRAALERRQSREGIRDH</sequence>
<gene>
    <name evidence="1" type="ORF">NKG59_22405</name>
</gene>
<comment type="caution">
    <text evidence="1">The sequence shown here is derived from an EMBL/GenBank/DDBJ whole genome shotgun (WGS) entry which is preliminary data.</text>
</comment>
<accession>A0AA41WTZ4</accession>
<evidence type="ECO:0000313" key="1">
    <source>
        <dbReference type="EMBL" id="MCP1175128.1"/>
    </source>
</evidence>